<keyword evidence="3" id="KW-1185">Reference proteome</keyword>
<dbReference type="EMBL" id="RCWN01000001">
    <property type="protein sequence ID" value="RLQ88779.1"/>
    <property type="molecule type" value="Genomic_DNA"/>
</dbReference>
<gene>
    <name evidence="2" type="ORF">D8780_11710</name>
</gene>
<name>A0A3L7JEN9_9HYPH</name>
<organism evidence="2 3">
    <name type="scientific">Notoacmeibacter ruber</name>
    <dbReference type="NCBI Taxonomy" id="2670375"/>
    <lineage>
        <taxon>Bacteria</taxon>
        <taxon>Pseudomonadati</taxon>
        <taxon>Pseudomonadota</taxon>
        <taxon>Alphaproteobacteria</taxon>
        <taxon>Hyphomicrobiales</taxon>
        <taxon>Notoacmeibacteraceae</taxon>
        <taxon>Notoacmeibacter</taxon>
    </lineage>
</organism>
<dbReference type="AlphaFoldDB" id="A0A3L7JEN9"/>
<accession>A0A3L7JEN9</accession>
<evidence type="ECO:0000256" key="1">
    <source>
        <dbReference type="SAM" id="MobiDB-lite"/>
    </source>
</evidence>
<protein>
    <recommendedName>
        <fullName evidence="4">Phage head morphogenesis domain-containing protein</fullName>
    </recommendedName>
</protein>
<comment type="caution">
    <text evidence="2">The sequence shown here is derived from an EMBL/GenBank/DDBJ whole genome shotgun (WGS) entry which is preliminary data.</text>
</comment>
<sequence length="194" mass="22237">MLLPAESVPVIGWLRRELRLLIERKAIARQFNAIADEQWRKIVAQIGSQFPGPLTDRDRPNLSALRDEAISFRQVYVEERRKTPDISPEQAERQIACFERDLLKRFGADINAELQVGSGIPSYTWRFGPTCPDEYHEVREGEEFDWEKGFKDGYPGEFPTCDCYGEPLPFDDLGDEPEPEAEMDAEAGTTLNDR</sequence>
<proteinExistence type="predicted"/>
<feature type="region of interest" description="Disordered" evidence="1">
    <location>
        <begin position="165"/>
        <end position="194"/>
    </location>
</feature>
<reference evidence="2 3" key="1">
    <citation type="submission" date="2018-10" db="EMBL/GenBank/DDBJ databases">
        <title>Notoacmeibacter sp. M2BS9Y-3-1, whole genome shotgun sequence.</title>
        <authorList>
            <person name="Tuo L."/>
        </authorList>
    </citation>
    <scope>NUCLEOTIDE SEQUENCE [LARGE SCALE GENOMIC DNA]</scope>
    <source>
        <strain evidence="2 3">M2BS9Y-3-1</strain>
    </source>
</reference>
<evidence type="ECO:0000313" key="2">
    <source>
        <dbReference type="EMBL" id="RLQ88779.1"/>
    </source>
</evidence>
<evidence type="ECO:0008006" key="4">
    <source>
        <dbReference type="Google" id="ProtNLM"/>
    </source>
</evidence>
<feature type="compositionally biased region" description="Acidic residues" evidence="1">
    <location>
        <begin position="172"/>
        <end position="185"/>
    </location>
</feature>
<evidence type="ECO:0000313" key="3">
    <source>
        <dbReference type="Proteomes" id="UP000281094"/>
    </source>
</evidence>
<dbReference type="Proteomes" id="UP000281094">
    <property type="component" value="Unassembled WGS sequence"/>
</dbReference>